<keyword evidence="1" id="KW-0732">Signal</keyword>
<protein>
    <recommendedName>
        <fullName evidence="2">Sulfatase-modifying factor enzyme-like domain-containing protein</fullName>
    </recommendedName>
</protein>
<evidence type="ECO:0000313" key="4">
    <source>
        <dbReference type="Proteomes" id="UP000632498"/>
    </source>
</evidence>
<dbReference type="InterPro" id="IPR005532">
    <property type="entry name" value="SUMF_dom"/>
</dbReference>
<keyword evidence="4" id="KW-1185">Reference proteome</keyword>
<dbReference type="InterPro" id="IPR016187">
    <property type="entry name" value="CTDL_fold"/>
</dbReference>
<feature type="signal peptide" evidence="1">
    <location>
        <begin position="1"/>
        <end position="25"/>
    </location>
</feature>
<evidence type="ECO:0000259" key="2">
    <source>
        <dbReference type="Pfam" id="PF03781"/>
    </source>
</evidence>
<dbReference type="Proteomes" id="UP000632498">
    <property type="component" value="Unassembled WGS sequence"/>
</dbReference>
<dbReference type="PANTHER" id="PTHR23150">
    <property type="entry name" value="SULFATASE MODIFYING FACTOR 1, 2"/>
    <property type="match status" value="1"/>
</dbReference>
<dbReference type="RefSeq" id="WP_188664120.1">
    <property type="nucleotide sequence ID" value="NZ_BMHV01000011.1"/>
</dbReference>
<feature type="chain" id="PRO_5036863125" description="Sulfatase-modifying factor enzyme-like domain-containing protein" evidence="1">
    <location>
        <begin position="26"/>
        <end position="501"/>
    </location>
</feature>
<comment type="caution">
    <text evidence="3">The sequence shown here is derived from an EMBL/GenBank/DDBJ whole genome shotgun (WGS) entry which is preliminary data.</text>
</comment>
<evidence type="ECO:0000313" key="3">
    <source>
        <dbReference type="EMBL" id="GGF64729.1"/>
    </source>
</evidence>
<dbReference type="GO" id="GO:0120147">
    <property type="term" value="F:formylglycine-generating oxidase activity"/>
    <property type="evidence" value="ECO:0007669"/>
    <property type="project" value="TreeGrafter"/>
</dbReference>
<accession>A0A917BZ92</accession>
<reference evidence="3" key="1">
    <citation type="journal article" date="2014" name="Int. J. Syst. Evol. Microbiol.">
        <title>Complete genome sequence of Corynebacterium casei LMG S-19264T (=DSM 44701T), isolated from a smear-ripened cheese.</title>
        <authorList>
            <consortium name="US DOE Joint Genome Institute (JGI-PGF)"/>
            <person name="Walter F."/>
            <person name="Albersmeier A."/>
            <person name="Kalinowski J."/>
            <person name="Ruckert C."/>
        </authorList>
    </citation>
    <scope>NUCLEOTIDE SEQUENCE</scope>
    <source>
        <strain evidence="3">CGMCC 1.15254</strain>
    </source>
</reference>
<evidence type="ECO:0000256" key="1">
    <source>
        <dbReference type="SAM" id="SignalP"/>
    </source>
</evidence>
<dbReference type="Pfam" id="PF03781">
    <property type="entry name" value="FGE-sulfatase"/>
    <property type="match status" value="1"/>
</dbReference>
<dbReference type="InterPro" id="IPR042095">
    <property type="entry name" value="SUMF_sf"/>
</dbReference>
<dbReference type="AlphaFoldDB" id="A0A917BZ92"/>
<dbReference type="SUPFAM" id="SSF56436">
    <property type="entry name" value="C-type lectin-like"/>
    <property type="match status" value="1"/>
</dbReference>
<feature type="domain" description="Sulfatase-modifying factor enzyme-like" evidence="2">
    <location>
        <begin position="268"/>
        <end position="489"/>
    </location>
</feature>
<organism evidence="3 4">
    <name type="scientific">Terasakiella brassicae</name>
    <dbReference type="NCBI Taxonomy" id="1634917"/>
    <lineage>
        <taxon>Bacteria</taxon>
        <taxon>Pseudomonadati</taxon>
        <taxon>Pseudomonadota</taxon>
        <taxon>Alphaproteobacteria</taxon>
        <taxon>Rhodospirillales</taxon>
        <taxon>Terasakiellaceae</taxon>
        <taxon>Terasakiella</taxon>
    </lineage>
</organism>
<gene>
    <name evidence="3" type="ORF">GCM10011332_18480</name>
</gene>
<sequence>MKTKKRCLIAASVLSAITFAHTVWADVIQTRRGEFHNGIIAQKTIQLATDYGDITLTRDRLTHIFFAPTPQAKDRVTTIDGEVFSGQIKENTFVTSRALGPDLPLDKAEIQLIEFEHSRKERAQRKPLEATPDIIEMNNGDVFLGYHTATLFRVDQNGQTAILPSTEADLLDLTYSEDEEVLKIRLRRRNDQSWLSGLHAETDFTLTDLNGNTLQLDLKSIQAIEFKSDYIRNDQPEKLLVSGFKPEMRKKTLRDHFVDGSSGPLLRLIKPGSYLRGDANGDFDEKPIQPVTLTKPFAIGVFEITFAEYARYCRETKCVPPEDSAWGRGRRPVINVAWEEAKAYTRWLSEKTGHTYRLPSDAEWEYISRAGTTTPYPWGDKLGKGLANCAGCGSIWDSEKTAPVGRFAPNQFGLFDTSGNVFEWVEDCWNDQFEGIGLDGTAYQNPAGCGKRVIRGGGWSFPPKEIRTSNRWRDFPTRRSDDTGFRVLRELDDQEITRLDP</sequence>
<proteinExistence type="predicted"/>
<dbReference type="InterPro" id="IPR051043">
    <property type="entry name" value="Sulfatase_Mod_Factor_Kinase"/>
</dbReference>
<dbReference type="EMBL" id="BMHV01000011">
    <property type="protein sequence ID" value="GGF64729.1"/>
    <property type="molecule type" value="Genomic_DNA"/>
</dbReference>
<dbReference type="PANTHER" id="PTHR23150:SF35">
    <property type="entry name" value="BLL6746 PROTEIN"/>
    <property type="match status" value="1"/>
</dbReference>
<name>A0A917BZ92_9PROT</name>
<dbReference type="Gene3D" id="3.90.1580.10">
    <property type="entry name" value="paralog of FGE (formylglycine-generating enzyme)"/>
    <property type="match status" value="1"/>
</dbReference>
<reference evidence="3" key="2">
    <citation type="submission" date="2020-09" db="EMBL/GenBank/DDBJ databases">
        <authorList>
            <person name="Sun Q."/>
            <person name="Zhou Y."/>
        </authorList>
    </citation>
    <scope>NUCLEOTIDE SEQUENCE</scope>
    <source>
        <strain evidence="3">CGMCC 1.15254</strain>
    </source>
</reference>